<dbReference type="Proteomes" id="UP001501470">
    <property type="component" value="Unassembled WGS sequence"/>
</dbReference>
<protein>
    <recommendedName>
        <fullName evidence="1">HTH araC/xylS-type domain-containing protein</fullName>
    </recommendedName>
</protein>
<dbReference type="RefSeq" id="WP_344500162.1">
    <property type="nucleotide sequence ID" value="NZ_BAAAQD010000001.1"/>
</dbReference>
<dbReference type="PROSITE" id="PS01124">
    <property type="entry name" value="HTH_ARAC_FAMILY_2"/>
    <property type="match status" value="1"/>
</dbReference>
<feature type="domain" description="HTH araC/xylS-type" evidence="1">
    <location>
        <begin position="11"/>
        <end position="82"/>
    </location>
</feature>
<dbReference type="Pfam" id="PF12833">
    <property type="entry name" value="HTH_18"/>
    <property type="match status" value="1"/>
</dbReference>
<dbReference type="InterPro" id="IPR018060">
    <property type="entry name" value="HTH_AraC"/>
</dbReference>
<reference evidence="3" key="1">
    <citation type="journal article" date="2019" name="Int. J. Syst. Evol. Microbiol.">
        <title>The Global Catalogue of Microorganisms (GCM) 10K type strain sequencing project: providing services to taxonomists for standard genome sequencing and annotation.</title>
        <authorList>
            <consortium name="The Broad Institute Genomics Platform"/>
            <consortium name="The Broad Institute Genome Sequencing Center for Infectious Disease"/>
            <person name="Wu L."/>
            <person name="Ma J."/>
        </authorList>
    </citation>
    <scope>NUCLEOTIDE SEQUENCE [LARGE SCALE GENOMIC DNA]</scope>
    <source>
        <strain evidence="3">JCM 15933</strain>
    </source>
</reference>
<evidence type="ECO:0000259" key="1">
    <source>
        <dbReference type="PROSITE" id="PS01124"/>
    </source>
</evidence>
<proteinExistence type="predicted"/>
<organism evidence="2 3">
    <name type="scientific">Dactylosporangium maewongense</name>
    <dbReference type="NCBI Taxonomy" id="634393"/>
    <lineage>
        <taxon>Bacteria</taxon>
        <taxon>Bacillati</taxon>
        <taxon>Actinomycetota</taxon>
        <taxon>Actinomycetes</taxon>
        <taxon>Micromonosporales</taxon>
        <taxon>Micromonosporaceae</taxon>
        <taxon>Dactylosporangium</taxon>
    </lineage>
</organism>
<dbReference type="SMART" id="SM00342">
    <property type="entry name" value="HTH_ARAC"/>
    <property type="match status" value="1"/>
</dbReference>
<keyword evidence="3" id="KW-1185">Reference proteome</keyword>
<accession>A0ABP4KIQ0</accession>
<evidence type="ECO:0000313" key="2">
    <source>
        <dbReference type="EMBL" id="GAA1501527.1"/>
    </source>
</evidence>
<evidence type="ECO:0000313" key="3">
    <source>
        <dbReference type="Proteomes" id="UP001501470"/>
    </source>
</evidence>
<comment type="caution">
    <text evidence="2">The sequence shown here is derived from an EMBL/GenBank/DDBJ whole genome shotgun (WGS) entry which is preliminary data.</text>
</comment>
<dbReference type="EMBL" id="BAAAQD010000001">
    <property type="protein sequence ID" value="GAA1501527.1"/>
    <property type="molecule type" value="Genomic_DNA"/>
</dbReference>
<name>A0ABP4KIQ0_9ACTN</name>
<gene>
    <name evidence="2" type="ORF">GCM10009827_011300</name>
</gene>
<sequence length="82" mass="9143">MRSAARWAPPLQLAFRRHLDTTPMAFLRGVRLSRARGDLLAATAGDGRTVTAIAARWGFTVSRFSQHHHATYGELPSQTLRE</sequence>
<dbReference type="Gene3D" id="1.10.10.60">
    <property type="entry name" value="Homeodomain-like"/>
    <property type="match status" value="1"/>
</dbReference>